<dbReference type="AlphaFoldDB" id="A0A430FAW4"/>
<dbReference type="InterPro" id="IPR017853">
    <property type="entry name" value="GH"/>
</dbReference>
<evidence type="ECO:0000313" key="2">
    <source>
        <dbReference type="Proteomes" id="UP000288052"/>
    </source>
</evidence>
<name>A0A430FAW4_9BIFI</name>
<reference evidence="1 2" key="1">
    <citation type="submission" date="2018-09" db="EMBL/GenBank/DDBJ databases">
        <title>Characterization of the phylogenetic diversity of five novel species belonging to the genus Bifidobacterium.</title>
        <authorList>
            <person name="Lugli G.A."/>
            <person name="Duranti S."/>
            <person name="Milani C."/>
        </authorList>
    </citation>
    <scope>NUCLEOTIDE SEQUENCE [LARGE SCALE GENOMIC DNA]</scope>
    <source>
        <strain evidence="1 2">2020B</strain>
    </source>
</reference>
<evidence type="ECO:0000313" key="1">
    <source>
        <dbReference type="EMBL" id="RSX49980.1"/>
    </source>
</evidence>
<sequence length="221" mass="24196">MDELTAYLHDCGHCMTLFDVALHFRFEQASKNPDGFDLRGLDAGTLHGREPAYACTFVDNHDTQPGQSLESWVSPWFKPLAYAYILLRDCAMPCVFLGDYYGIPHDRIPPMPLLRRMVWIRAHLLGDDVARQPGDTAHSLCWVVGGGHPVCVVLNTGQVAVEREVRDAALATRTLVDVCHPQASADVDVNGRGLLRCPAGACAVYIDAGDYEGMRAALGEG</sequence>
<dbReference type="SUPFAM" id="SSF51445">
    <property type="entry name" value="(Trans)glycosidases"/>
    <property type="match status" value="1"/>
</dbReference>
<dbReference type="EMBL" id="QXGI01000001">
    <property type="protein sequence ID" value="RSX49980.1"/>
    <property type="molecule type" value="Genomic_DNA"/>
</dbReference>
<dbReference type="Proteomes" id="UP000288052">
    <property type="component" value="Unassembled WGS sequence"/>
</dbReference>
<dbReference type="RefSeq" id="WP_241218121.1">
    <property type="nucleotide sequence ID" value="NZ_QXGI01000001.1"/>
</dbReference>
<gene>
    <name evidence="1" type="ORF">D2E22_0443</name>
</gene>
<accession>A0A430FAW4</accession>
<dbReference type="Gene3D" id="3.20.20.80">
    <property type="entry name" value="Glycosidases"/>
    <property type="match status" value="1"/>
</dbReference>
<protein>
    <submittedName>
        <fullName evidence="1">Alpha-amylase</fullName>
    </submittedName>
</protein>
<organism evidence="1 2">
    <name type="scientific">Bifidobacterium castoris</name>
    <dbReference type="NCBI Taxonomy" id="2306972"/>
    <lineage>
        <taxon>Bacteria</taxon>
        <taxon>Bacillati</taxon>
        <taxon>Actinomycetota</taxon>
        <taxon>Actinomycetes</taxon>
        <taxon>Bifidobacteriales</taxon>
        <taxon>Bifidobacteriaceae</taxon>
        <taxon>Bifidobacterium</taxon>
    </lineage>
</organism>
<proteinExistence type="predicted"/>
<keyword evidence="2" id="KW-1185">Reference proteome</keyword>
<comment type="caution">
    <text evidence="1">The sequence shown here is derived from an EMBL/GenBank/DDBJ whole genome shotgun (WGS) entry which is preliminary data.</text>
</comment>